<dbReference type="AlphaFoldDB" id="A0A2S9V509"/>
<dbReference type="InterPro" id="IPR011978">
    <property type="entry name" value="YgfB-like"/>
</dbReference>
<dbReference type="Proteomes" id="UP000238949">
    <property type="component" value="Unassembled WGS sequence"/>
</dbReference>
<sequence>MVGSKTDYEKLAMVAVLPEQAYLEGLIFGVAACPEIPMPEQWMPWAIRADANTAISKQQADELADYLMGRLRDTLDSMRKEERLLPEECQWRGNGLQHDELQQWLRGLLTAHQQLEKQWQQAWQMSEQTLDLPALSGRLNRCLKLFTTLADPQSRLQQTSPEKRQELTDGLPRLAASLPPMLREYVAISGELVQVLPNQFEVVPKTTGE</sequence>
<dbReference type="SUPFAM" id="SSF101327">
    <property type="entry name" value="YgfB-like"/>
    <property type="match status" value="1"/>
</dbReference>
<protein>
    <recommendedName>
        <fullName evidence="3">YecA family protein</fullName>
    </recommendedName>
</protein>
<dbReference type="EMBL" id="PVNP01000204">
    <property type="protein sequence ID" value="PRO71550.1"/>
    <property type="molecule type" value="Genomic_DNA"/>
</dbReference>
<organism evidence="1 2">
    <name type="scientific">Alteromonas alba</name>
    <dbReference type="NCBI Taxonomy" id="2079529"/>
    <lineage>
        <taxon>Bacteria</taxon>
        <taxon>Pseudomonadati</taxon>
        <taxon>Pseudomonadota</taxon>
        <taxon>Gammaproteobacteria</taxon>
        <taxon>Alteromonadales</taxon>
        <taxon>Alteromonadaceae</taxon>
        <taxon>Alteromonas/Salinimonas group</taxon>
        <taxon>Alteromonas</taxon>
    </lineage>
</organism>
<keyword evidence="2" id="KW-1185">Reference proteome</keyword>
<accession>A0A2S9V509</accession>
<reference evidence="2" key="1">
    <citation type="journal article" date="2020" name="Int. J. Syst. Evol. Microbiol.">
        <title>Alteromonas alba sp. nov., a marine bacterium isolated from the seawater of the West Pacific Ocean.</title>
        <authorList>
            <person name="Sun C."/>
            <person name="Wu Y.-H."/>
            <person name="Xamxidin M."/>
            <person name="Cheng H."/>
            <person name="Xu X.-W."/>
        </authorList>
    </citation>
    <scope>NUCLEOTIDE SEQUENCE [LARGE SCALE GENOMIC DNA]</scope>
    <source>
        <strain evidence="2">190</strain>
    </source>
</reference>
<proteinExistence type="predicted"/>
<dbReference type="Pfam" id="PF03695">
    <property type="entry name" value="UPF0149"/>
    <property type="match status" value="1"/>
</dbReference>
<gene>
    <name evidence="1" type="ORF">C6Y40_21660</name>
</gene>
<evidence type="ECO:0000313" key="2">
    <source>
        <dbReference type="Proteomes" id="UP000238949"/>
    </source>
</evidence>
<evidence type="ECO:0000313" key="1">
    <source>
        <dbReference type="EMBL" id="PRO71550.1"/>
    </source>
</evidence>
<name>A0A2S9V509_9ALTE</name>
<dbReference type="RefSeq" id="WP_105936476.1">
    <property type="nucleotide sequence ID" value="NZ_PVNP01000204.1"/>
</dbReference>
<evidence type="ECO:0008006" key="3">
    <source>
        <dbReference type="Google" id="ProtNLM"/>
    </source>
</evidence>
<dbReference type="OrthoDB" id="6383265at2"/>
<dbReference type="InterPro" id="IPR036255">
    <property type="entry name" value="YgfB-like_sf"/>
</dbReference>
<comment type="caution">
    <text evidence="1">The sequence shown here is derived from an EMBL/GenBank/DDBJ whole genome shotgun (WGS) entry which is preliminary data.</text>
</comment>